<gene>
    <name evidence="1" type="ORF">YALI1_B06644g</name>
</gene>
<evidence type="ECO:0000313" key="2">
    <source>
        <dbReference type="Proteomes" id="UP000182444"/>
    </source>
</evidence>
<dbReference type="AlphaFoldDB" id="A0A1D8N6H8"/>
<organism evidence="1 2">
    <name type="scientific">Yarrowia lipolytica</name>
    <name type="common">Candida lipolytica</name>
    <dbReference type="NCBI Taxonomy" id="4952"/>
    <lineage>
        <taxon>Eukaryota</taxon>
        <taxon>Fungi</taxon>
        <taxon>Dikarya</taxon>
        <taxon>Ascomycota</taxon>
        <taxon>Saccharomycotina</taxon>
        <taxon>Dipodascomycetes</taxon>
        <taxon>Dipodascales</taxon>
        <taxon>Dipodascales incertae sedis</taxon>
        <taxon>Yarrowia</taxon>
    </lineage>
</organism>
<dbReference type="GeneID" id="94582653"/>
<reference evidence="1 2" key="1">
    <citation type="journal article" date="2016" name="PLoS ONE">
        <title>Sequence Assembly of Yarrowia lipolytica Strain W29/CLIB89 Shows Transposable Element Diversity.</title>
        <authorList>
            <person name="Magnan C."/>
            <person name="Yu J."/>
            <person name="Chang I."/>
            <person name="Jahn E."/>
            <person name="Kanomata Y."/>
            <person name="Wu J."/>
            <person name="Zeller M."/>
            <person name="Oakes M."/>
            <person name="Baldi P."/>
            <person name="Sandmeyer S."/>
        </authorList>
    </citation>
    <scope>NUCLEOTIDE SEQUENCE [LARGE SCALE GENOMIC DNA]</scope>
    <source>
        <strain evidence="2">CLIB89(W29)</strain>
    </source>
</reference>
<protein>
    <submittedName>
        <fullName evidence="1">Uncharacterized protein</fullName>
    </submittedName>
</protein>
<sequence length="127" mass="14997">MGEQEREEQEQERKGFLGLSTVHMPLLTFCQRLQYEIQMAELRPGGDYSLMTDIFDGNGKLNGKWTYNESELAGRVAILPWIDRLRHQYTYLCHFVRSSRFNMLNLFVRLDQDCLQRPLEDSLLAHK</sequence>
<dbReference type="VEuPathDB" id="FungiDB:YALI1_B06644g"/>
<proteinExistence type="predicted"/>
<dbReference type="EMBL" id="CP017554">
    <property type="protein sequence ID" value="AOW01242.1"/>
    <property type="molecule type" value="Genomic_DNA"/>
</dbReference>
<evidence type="ECO:0000313" key="1">
    <source>
        <dbReference type="EMBL" id="AOW01242.1"/>
    </source>
</evidence>
<dbReference type="Proteomes" id="UP000182444">
    <property type="component" value="Chromosome 1B"/>
</dbReference>
<accession>A0A1D8N6H8</accession>
<name>A0A1D8N6H8_YARLL</name>
<dbReference type="RefSeq" id="XP_068138093.1">
    <property type="nucleotide sequence ID" value="XM_068281992.1"/>
</dbReference>